<organism evidence="3 4">
    <name type="scientific">Vitis vinifera</name>
    <name type="common">Grape</name>
    <dbReference type="NCBI Taxonomy" id="29760"/>
    <lineage>
        <taxon>Eukaryota</taxon>
        <taxon>Viridiplantae</taxon>
        <taxon>Streptophyta</taxon>
        <taxon>Embryophyta</taxon>
        <taxon>Tracheophyta</taxon>
        <taxon>Spermatophyta</taxon>
        <taxon>Magnoliopsida</taxon>
        <taxon>eudicotyledons</taxon>
        <taxon>Gunneridae</taxon>
        <taxon>Pentapetalae</taxon>
        <taxon>rosids</taxon>
        <taxon>Vitales</taxon>
        <taxon>Vitaceae</taxon>
        <taxon>Viteae</taxon>
        <taxon>Vitis</taxon>
    </lineage>
</organism>
<evidence type="ECO:0000259" key="2">
    <source>
        <dbReference type="Pfam" id="PF17919"/>
    </source>
</evidence>
<feature type="domain" description="Reverse transcriptase/retrotransposon-derived protein RNase H-like" evidence="2">
    <location>
        <begin position="78"/>
        <end position="137"/>
    </location>
</feature>
<dbReference type="PANTHER" id="PTHR48475">
    <property type="entry name" value="RIBONUCLEASE H"/>
    <property type="match status" value="1"/>
</dbReference>
<dbReference type="Gene3D" id="3.30.70.270">
    <property type="match status" value="1"/>
</dbReference>
<dbReference type="EMBL" id="QGNW01000298">
    <property type="protein sequence ID" value="RVW78309.1"/>
    <property type="molecule type" value="Genomic_DNA"/>
</dbReference>
<dbReference type="AlphaFoldDB" id="A0A438H1N3"/>
<dbReference type="Pfam" id="PF17919">
    <property type="entry name" value="RT_RNaseH_2"/>
    <property type="match status" value="1"/>
</dbReference>
<feature type="compositionally biased region" description="Low complexity" evidence="1">
    <location>
        <begin position="720"/>
        <end position="739"/>
    </location>
</feature>
<sequence length="786" mass="86919">MRLWHKRWQILGVYGQPKRYRSQSGSSQAVIETPPPRNKKELQRLIGKLVALRRFIARFTNELRPFFLAIRKAGTNGWTDNCQNAFEKIKHCLMQPPILSSPIPKEKLYMYLAVSEWAISAVLFRCPSPKEQKPIYYKLRPYFQAHPVVVLTTNPFEHSAQTRLNRKNAAMGIELSEFGIEFQPRLSMKGQVMADFVLEYSRRPSQRQESSEKEWWTLRVMEPHDHPGPESGFCYNPQQGTSGASHPAGIPASTMKQNMRPSYPDWTSPGSIRLQAPVYSDSQLVKPPLATPLRQPSRAKNGQTIIQYLRTGTCPRSQASTQDPGASRPFHLIGGTCTSDFTGPTFGPIRKDIIGPHEEGCAAYVKKCDKCQRHAPFHICRQTLKPIQALALRTVGHGHSRTPPAAPPKEIPTLPRITSVNGWKLKHMLASKTKMSPNSKGSSKPKENGWKSYPASCGPIEPHPAPTGNTPFALAYGMDAVIPTEIGLPTIRTEAAKQDDANAELGRNLDWADEVRKAQPSGWQTITKGIRSLQSQSKAQKLQKCSDSRRRTYHLLASGSPLQAPPSLQQTHPPALLFALISAAANLPSASLNGTSVRSCLTSPSREPPHPPPHASGHPSTPLGSLPQLNPPGEPRCPPERWINWLRLPPVSSAADFHCFCAERRSLHVISGPQQAWQYPSRRNPFQFLFQLCIAKRASRDASRIINRTPPDEALEGDSSSRSGAPSFSAGWVSPGVPSSGPPPDGWGLSCHLRLAPLRMIILDGRATDFDGFLESILKPPDEAGL</sequence>
<protein>
    <recommendedName>
        <fullName evidence="2">Reverse transcriptase/retrotransposon-derived protein RNase H-like domain-containing protein</fullName>
    </recommendedName>
</protein>
<proteinExistence type="predicted"/>
<accession>A0A438H1N3</accession>
<feature type="region of interest" description="Disordered" evidence="1">
    <location>
        <begin position="596"/>
        <end position="635"/>
    </location>
</feature>
<feature type="region of interest" description="Disordered" evidence="1">
    <location>
        <begin position="704"/>
        <end position="741"/>
    </location>
</feature>
<evidence type="ECO:0000256" key="1">
    <source>
        <dbReference type="SAM" id="MobiDB-lite"/>
    </source>
</evidence>
<gene>
    <name evidence="3" type="ORF">CK203_055771</name>
</gene>
<name>A0A438H1N3_VITVI</name>
<evidence type="ECO:0000313" key="3">
    <source>
        <dbReference type="EMBL" id="RVW78309.1"/>
    </source>
</evidence>
<feature type="region of interest" description="Disordered" evidence="1">
    <location>
        <begin position="431"/>
        <end position="452"/>
    </location>
</feature>
<dbReference type="InterPro" id="IPR043128">
    <property type="entry name" value="Rev_trsase/Diguanyl_cyclase"/>
</dbReference>
<dbReference type="InterPro" id="IPR043502">
    <property type="entry name" value="DNA/RNA_pol_sf"/>
</dbReference>
<dbReference type="SUPFAM" id="SSF56672">
    <property type="entry name" value="DNA/RNA polymerases"/>
    <property type="match status" value="1"/>
</dbReference>
<comment type="caution">
    <text evidence="3">The sequence shown here is derived from an EMBL/GenBank/DDBJ whole genome shotgun (WGS) entry which is preliminary data.</text>
</comment>
<evidence type="ECO:0000313" key="4">
    <source>
        <dbReference type="Proteomes" id="UP000288805"/>
    </source>
</evidence>
<feature type="compositionally biased region" description="Polar residues" evidence="1">
    <location>
        <begin position="433"/>
        <end position="442"/>
    </location>
</feature>
<dbReference type="InterPro" id="IPR041577">
    <property type="entry name" value="RT_RNaseH_2"/>
</dbReference>
<dbReference type="Proteomes" id="UP000288805">
    <property type="component" value="Unassembled WGS sequence"/>
</dbReference>
<reference evidence="3 4" key="1">
    <citation type="journal article" date="2018" name="PLoS Genet.">
        <title>Population sequencing reveals clonal diversity and ancestral inbreeding in the grapevine cultivar Chardonnay.</title>
        <authorList>
            <person name="Roach M.J."/>
            <person name="Johnson D.L."/>
            <person name="Bohlmann J."/>
            <person name="van Vuuren H.J."/>
            <person name="Jones S.J."/>
            <person name="Pretorius I.S."/>
            <person name="Schmidt S.A."/>
            <person name="Borneman A.R."/>
        </authorList>
    </citation>
    <scope>NUCLEOTIDE SEQUENCE [LARGE SCALE GENOMIC DNA]</scope>
    <source>
        <strain evidence="4">cv. Chardonnay</strain>
        <tissue evidence="3">Leaf</tissue>
    </source>
</reference>
<dbReference type="PANTHER" id="PTHR48475:SF1">
    <property type="entry name" value="RNASE H TYPE-1 DOMAIN-CONTAINING PROTEIN"/>
    <property type="match status" value="1"/>
</dbReference>